<evidence type="ECO:0000256" key="6">
    <source>
        <dbReference type="ARBA" id="ARBA00022989"/>
    </source>
</evidence>
<dbReference type="Pfam" id="PF03345">
    <property type="entry name" value="OST48_N"/>
    <property type="match status" value="1"/>
</dbReference>
<dbReference type="InterPro" id="IPR055457">
    <property type="entry name" value="OST48_N"/>
</dbReference>
<dbReference type="InterPro" id="IPR005013">
    <property type="entry name" value="DDOST_48_kDa_subunit"/>
</dbReference>
<dbReference type="PANTHER" id="PTHR10830">
    <property type="entry name" value="DOLICHYL-DIPHOSPHOOLIGOSACCHARIDE--PROTEIN GLYCOSYLTRANSFERASE 48 KDA SUBUNIT"/>
    <property type="match status" value="1"/>
</dbReference>
<evidence type="ECO:0000256" key="2">
    <source>
        <dbReference type="ARBA" id="ARBA00004922"/>
    </source>
</evidence>
<accession>A0A0D2A1J1</accession>
<dbReference type="RefSeq" id="XP_016210412.1">
    <property type="nucleotide sequence ID" value="XM_016361730.1"/>
</dbReference>
<evidence type="ECO:0000256" key="7">
    <source>
        <dbReference type="ARBA" id="ARBA00023136"/>
    </source>
</evidence>
<gene>
    <name evidence="11" type="ORF">PV09_07898</name>
</gene>
<comment type="similarity">
    <text evidence="3 8">Belongs to the DDOST 48 kDa subunit family.</text>
</comment>
<evidence type="ECO:0000313" key="11">
    <source>
        <dbReference type="EMBL" id="KIW00543.1"/>
    </source>
</evidence>
<feature type="transmembrane region" description="Helical" evidence="8">
    <location>
        <begin position="432"/>
        <end position="454"/>
    </location>
</feature>
<name>A0A0D2A1J1_9PEZI</name>
<dbReference type="EMBL" id="KN847562">
    <property type="protein sequence ID" value="KIW00543.1"/>
    <property type="molecule type" value="Genomic_DNA"/>
</dbReference>
<dbReference type="GeneID" id="27315871"/>
<keyword evidence="12" id="KW-1185">Reference proteome</keyword>
<evidence type="ECO:0000259" key="9">
    <source>
        <dbReference type="Pfam" id="PF03345"/>
    </source>
</evidence>
<dbReference type="GO" id="GO:0008250">
    <property type="term" value="C:oligosaccharyltransferase complex"/>
    <property type="evidence" value="ECO:0007669"/>
    <property type="project" value="TreeGrafter"/>
</dbReference>
<feature type="domain" description="OST48 N-terminal" evidence="9">
    <location>
        <begin position="25"/>
        <end position="282"/>
    </location>
</feature>
<evidence type="ECO:0000256" key="1">
    <source>
        <dbReference type="ARBA" id="ARBA00004479"/>
    </source>
</evidence>
<dbReference type="InterPro" id="IPR055459">
    <property type="entry name" value="OST48_MD"/>
</dbReference>
<feature type="chain" id="PRO_5005112360" description="Dolichyl-diphosphooligosaccharide--protein glycosyltransferase subunit WBP1" evidence="8">
    <location>
        <begin position="19"/>
        <end position="466"/>
    </location>
</feature>
<evidence type="ECO:0000256" key="4">
    <source>
        <dbReference type="ARBA" id="ARBA00022692"/>
    </source>
</evidence>
<evidence type="ECO:0000313" key="12">
    <source>
        <dbReference type="Proteomes" id="UP000053259"/>
    </source>
</evidence>
<reference evidence="11 12" key="1">
    <citation type="submission" date="2015-01" db="EMBL/GenBank/DDBJ databases">
        <title>The Genome Sequence of Ochroconis gallopava CBS43764.</title>
        <authorList>
            <consortium name="The Broad Institute Genomics Platform"/>
            <person name="Cuomo C."/>
            <person name="de Hoog S."/>
            <person name="Gorbushina A."/>
            <person name="Stielow B."/>
            <person name="Teixiera M."/>
            <person name="Abouelleil A."/>
            <person name="Chapman S.B."/>
            <person name="Priest M."/>
            <person name="Young S.K."/>
            <person name="Wortman J."/>
            <person name="Nusbaum C."/>
            <person name="Birren B."/>
        </authorList>
    </citation>
    <scope>NUCLEOTIDE SEQUENCE [LARGE SCALE GENOMIC DNA]</scope>
    <source>
        <strain evidence="11 12">CBS 43764</strain>
    </source>
</reference>
<keyword evidence="8" id="KW-0732">Signal</keyword>
<dbReference type="OrthoDB" id="29105at2759"/>
<evidence type="ECO:0000259" key="10">
    <source>
        <dbReference type="Pfam" id="PF23358"/>
    </source>
</evidence>
<dbReference type="GO" id="GO:0018279">
    <property type="term" value="P:protein N-linked glycosylation via asparagine"/>
    <property type="evidence" value="ECO:0007669"/>
    <property type="project" value="UniProtKB-UniRule"/>
</dbReference>
<comment type="function">
    <text evidence="8">Subunit of the oligosaccharyl transferase (OST) complex that catalyzes the initial transfer of a defined glycan (Glc(3)Man(9)GlcNAc(2) in eukaryotes) from the lipid carrier dolichol-pyrophosphate to an asparagine residue within an Asn-X-Ser/Thr consensus motif in nascent polypeptide chains, the first step in protein N-glycosylation. N-glycosylation occurs cotranslationally and the complex associates with the Sec61 complex at the channel-forming translocon complex that mediates protein translocation across the endoplasmic reticulum (ER).</text>
</comment>
<dbReference type="VEuPathDB" id="FungiDB:PV09_07898"/>
<evidence type="ECO:0000256" key="8">
    <source>
        <dbReference type="RuleBase" id="RU361142"/>
    </source>
</evidence>
<dbReference type="PANTHER" id="PTHR10830:SF0">
    <property type="entry name" value="DOLICHYL-DIPHOSPHOOLIGOSACCHARIDE--PROTEIN GLYCOSYLTRANSFERASE 48 KDA SUBUNIT"/>
    <property type="match status" value="1"/>
</dbReference>
<evidence type="ECO:0000256" key="5">
    <source>
        <dbReference type="ARBA" id="ARBA00022824"/>
    </source>
</evidence>
<keyword evidence="6 8" id="KW-1133">Transmembrane helix</keyword>
<evidence type="ECO:0000256" key="3">
    <source>
        <dbReference type="ARBA" id="ARBA00008743"/>
    </source>
</evidence>
<keyword evidence="5 8" id="KW-0256">Endoplasmic reticulum</keyword>
<comment type="pathway">
    <text evidence="2 8">Protein modification; protein glycosylation.</text>
</comment>
<dbReference type="HOGENOM" id="CLU_031804_1_0_1"/>
<keyword evidence="7 8" id="KW-0472">Membrane</keyword>
<dbReference type="Pfam" id="PF23358">
    <property type="entry name" value="OST48_MD"/>
    <property type="match status" value="1"/>
</dbReference>
<organism evidence="11 12">
    <name type="scientific">Verruconis gallopava</name>
    <dbReference type="NCBI Taxonomy" id="253628"/>
    <lineage>
        <taxon>Eukaryota</taxon>
        <taxon>Fungi</taxon>
        <taxon>Dikarya</taxon>
        <taxon>Ascomycota</taxon>
        <taxon>Pezizomycotina</taxon>
        <taxon>Dothideomycetes</taxon>
        <taxon>Pleosporomycetidae</taxon>
        <taxon>Venturiales</taxon>
        <taxon>Sympoventuriaceae</taxon>
        <taxon>Verruconis</taxon>
    </lineage>
</organism>
<dbReference type="Proteomes" id="UP000053259">
    <property type="component" value="Unassembled WGS sequence"/>
</dbReference>
<dbReference type="FunCoup" id="A0A0D2A1J1">
    <property type="interactions" value="1019"/>
</dbReference>
<dbReference type="InParanoid" id="A0A0D2A1J1"/>
<dbReference type="UniPathway" id="UPA00378"/>
<keyword evidence="4 8" id="KW-0812">Transmembrane</keyword>
<proteinExistence type="inferred from homology"/>
<protein>
    <recommendedName>
        <fullName evidence="8">Dolichyl-diphosphooligosaccharide--protein glycosyltransferase subunit WBP1</fullName>
        <shortName evidence="8">Oligosaccharyl transferase subunit WBP1</shortName>
    </recommendedName>
</protein>
<comment type="subcellular location">
    <subcellularLocation>
        <location evidence="8">Endoplasmic reticulum membrane</location>
        <topology evidence="8">Single-pass type I membrane protein</topology>
    </subcellularLocation>
    <subcellularLocation>
        <location evidence="1">Membrane</location>
        <topology evidence="1">Single-pass type I membrane protein</topology>
    </subcellularLocation>
</comment>
<comment type="subunit">
    <text evidence="8">Component of the oligosaccharyltransferase (OST) complex.</text>
</comment>
<feature type="signal peptide" evidence="8">
    <location>
        <begin position="1"/>
        <end position="18"/>
    </location>
</feature>
<sequence>MRSLLSLLVLCLVSIVAALSSSGNRLLVVLEDQAEKGKYSTFWKELEGRGYSLTFESPKKEGLSLFHLGSRAYDHVLLLPPKSKAYGPALTPNLLLDFMKAEGNILLGLSSESPVPSGIVSLLLELDIHLPTDRSSTVIDHFNFDSSAAEQHDILLVQPPKPLRDDVKNFFGAAGAGSGKKGDVNNLPIVVPHAVGQVLGSASPLLLPILKAPSTAYIGSPKEDGVEELFASGSQISLVSAHQARNSARLTVLGSVEMLQDTYMDNSKYGNKIFAEQISAWTFKELGVLKVGRLQHWLNEGPKGVVNSTGVSVSDLNPAIYRVKNDVIFQIELSEYALTHYTPFTPAANDDVQLEFTMLSPFHRIPLLPVSTTQNSTIFEARFTTPDQHGIFHFRVNYKRPFLTNVDEKRQVTVRHIAHDEWPRSWKISGGWVWIAGIWITVAGWCAFVAVWLYSEPPRAGTKKTQ</sequence>
<feature type="domain" description="OST48 middle" evidence="10">
    <location>
        <begin position="317"/>
        <end position="455"/>
    </location>
</feature>
<dbReference type="AlphaFoldDB" id="A0A0D2A1J1"/>
<dbReference type="STRING" id="253628.A0A0D2A1J1"/>